<dbReference type="Proteomes" id="UP001054837">
    <property type="component" value="Unassembled WGS sequence"/>
</dbReference>
<accession>A0AAV4TJK7</accession>
<sequence>MKVCERQFGGKWFPWLNDAWRLCLFLWIPRMPVCLRNCEVSFQESMRSVVVVMGQQWCLAGYASDILDKCIQRPKPSKMEQFFPKAAITAKSRYFNSAENAADVIPEHRSIIQDSGEALISRNSRRRILITTPDF</sequence>
<protein>
    <submittedName>
        <fullName evidence="1">Uncharacterized protein</fullName>
    </submittedName>
</protein>
<keyword evidence="2" id="KW-1185">Reference proteome</keyword>
<name>A0AAV4TJK7_9ARAC</name>
<organism evidence="1 2">
    <name type="scientific">Caerostris darwini</name>
    <dbReference type="NCBI Taxonomy" id="1538125"/>
    <lineage>
        <taxon>Eukaryota</taxon>
        <taxon>Metazoa</taxon>
        <taxon>Ecdysozoa</taxon>
        <taxon>Arthropoda</taxon>
        <taxon>Chelicerata</taxon>
        <taxon>Arachnida</taxon>
        <taxon>Araneae</taxon>
        <taxon>Araneomorphae</taxon>
        <taxon>Entelegynae</taxon>
        <taxon>Araneoidea</taxon>
        <taxon>Araneidae</taxon>
        <taxon>Caerostris</taxon>
    </lineage>
</organism>
<dbReference type="AlphaFoldDB" id="A0AAV4TJK7"/>
<proteinExistence type="predicted"/>
<comment type="caution">
    <text evidence="1">The sequence shown here is derived from an EMBL/GenBank/DDBJ whole genome shotgun (WGS) entry which is preliminary data.</text>
</comment>
<reference evidence="1 2" key="1">
    <citation type="submission" date="2021-06" db="EMBL/GenBank/DDBJ databases">
        <title>Caerostris darwini draft genome.</title>
        <authorList>
            <person name="Kono N."/>
            <person name="Arakawa K."/>
        </authorList>
    </citation>
    <scope>NUCLEOTIDE SEQUENCE [LARGE SCALE GENOMIC DNA]</scope>
</reference>
<evidence type="ECO:0000313" key="1">
    <source>
        <dbReference type="EMBL" id="GIY45256.1"/>
    </source>
</evidence>
<dbReference type="EMBL" id="BPLQ01009605">
    <property type="protein sequence ID" value="GIY45256.1"/>
    <property type="molecule type" value="Genomic_DNA"/>
</dbReference>
<gene>
    <name evidence="1" type="ORF">CDAR_21801</name>
</gene>
<evidence type="ECO:0000313" key="2">
    <source>
        <dbReference type="Proteomes" id="UP001054837"/>
    </source>
</evidence>